<sequence>MSDRSIAVRRMVHRERDEEHRASTPLECFFDLCFVVAVAQAGSQLAHALAEGRLWGALPHYFFVFFGIWWAWVNFTWFASAYDTDDVPYRLATFVQITGALIFAAGVPRMFAGHLAIGVLGYVVMRTAMITQWLRVAAAASGTERTMALRYACGVALCQSLWVAALFLPFHLQQWALPAIVPLELLVPAFAEHHYSTTWHPEHIAERYGLFTLIVLGETVAAATVAVQSGVNGHDELARVLPIAAGGLLVCFSAWWIYFARPIHGYLRSNRQGFLWGYGHYLVFLSAAAIGAGLEVAVQYAVGETRLSAVAAARVVTVPAAVFLFTVWAIHARHNKHGAAQAVLPLAAVAVLGATFLGGGAAVLAAGLVCAAAVGVGLLLHLREEAAG</sequence>
<evidence type="ECO:0000256" key="1">
    <source>
        <dbReference type="SAM" id="Phobius"/>
    </source>
</evidence>
<proteinExistence type="predicted"/>
<organism evidence="2 3">
    <name type="scientific">Streptacidiphilus cavernicola</name>
    <dbReference type="NCBI Taxonomy" id="3342716"/>
    <lineage>
        <taxon>Bacteria</taxon>
        <taxon>Bacillati</taxon>
        <taxon>Actinomycetota</taxon>
        <taxon>Actinomycetes</taxon>
        <taxon>Kitasatosporales</taxon>
        <taxon>Streptomycetaceae</taxon>
        <taxon>Streptacidiphilus</taxon>
    </lineage>
</organism>
<accession>A0ABV6VT35</accession>
<dbReference type="PANTHER" id="PTHR36840:SF1">
    <property type="entry name" value="BLL5714 PROTEIN"/>
    <property type="match status" value="1"/>
</dbReference>
<feature type="transmembrane region" description="Helical" evidence="1">
    <location>
        <begin position="208"/>
        <end position="228"/>
    </location>
</feature>
<dbReference type="Proteomes" id="UP001592531">
    <property type="component" value="Unassembled WGS sequence"/>
</dbReference>
<dbReference type="Pfam" id="PF06772">
    <property type="entry name" value="LtrA"/>
    <property type="match status" value="1"/>
</dbReference>
<feature type="transmembrane region" description="Helical" evidence="1">
    <location>
        <begin position="61"/>
        <end position="79"/>
    </location>
</feature>
<keyword evidence="1" id="KW-1133">Transmembrane helix</keyword>
<dbReference type="EMBL" id="JBHFAB010000005">
    <property type="protein sequence ID" value="MFC1416751.1"/>
    <property type="molecule type" value="Genomic_DNA"/>
</dbReference>
<keyword evidence="3" id="KW-1185">Reference proteome</keyword>
<evidence type="ECO:0000313" key="2">
    <source>
        <dbReference type="EMBL" id="MFC1416751.1"/>
    </source>
</evidence>
<feature type="transmembrane region" description="Helical" evidence="1">
    <location>
        <begin position="363"/>
        <end position="382"/>
    </location>
</feature>
<feature type="transmembrane region" description="Helical" evidence="1">
    <location>
        <begin position="148"/>
        <end position="169"/>
    </location>
</feature>
<keyword evidence="1" id="KW-0812">Transmembrane</keyword>
<reference evidence="2 3" key="1">
    <citation type="submission" date="2024-09" db="EMBL/GenBank/DDBJ databases">
        <authorList>
            <person name="Lee S.D."/>
        </authorList>
    </citation>
    <scope>NUCLEOTIDE SEQUENCE [LARGE SCALE GENOMIC DNA]</scope>
    <source>
        <strain evidence="2 3">N8-3</strain>
    </source>
</reference>
<feature type="transmembrane region" description="Helical" evidence="1">
    <location>
        <begin position="91"/>
        <end position="111"/>
    </location>
</feature>
<dbReference type="InterPro" id="IPR010640">
    <property type="entry name" value="Low_temperature_requirement_A"/>
</dbReference>
<gene>
    <name evidence="2" type="ORF">ACEZDE_08860</name>
</gene>
<evidence type="ECO:0000313" key="3">
    <source>
        <dbReference type="Proteomes" id="UP001592531"/>
    </source>
</evidence>
<feature type="transmembrane region" description="Helical" evidence="1">
    <location>
        <begin position="308"/>
        <end position="331"/>
    </location>
</feature>
<feature type="transmembrane region" description="Helical" evidence="1">
    <location>
        <begin position="281"/>
        <end position="302"/>
    </location>
</feature>
<dbReference type="PANTHER" id="PTHR36840">
    <property type="entry name" value="BLL5714 PROTEIN"/>
    <property type="match status" value="1"/>
</dbReference>
<comment type="caution">
    <text evidence="2">The sequence shown here is derived from an EMBL/GenBank/DDBJ whole genome shotgun (WGS) entry which is preliminary data.</text>
</comment>
<name>A0ABV6VT35_9ACTN</name>
<keyword evidence="1" id="KW-0472">Membrane</keyword>
<protein>
    <submittedName>
        <fullName evidence="2">Low temperature requirement protein A</fullName>
    </submittedName>
</protein>
<dbReference type="RefSeq" id="WP_380534256.1">
    <property type="nucleotide sequence ID" value="NZ_JBHFAB010000005.1"/>
</dbReference>
<feature type="transmembrane region" description="Helical" evidence="1">
    <location>
        <begin position="240"/>
        <end position="260"/>
    </location>
</feature>